<comment type="similarity">
    <text evidence="7">Belongs to the major facilitator superfamily. Proton-dependent oligopeptide transporter (POT/PTR) (TC 2.A.17) family.</text>
</comment>
<dbReference type="GO" id="GO:0006857">
    <property type="term" value="P:oligopeptide transport"/>
    <property type="evidence" value="ECO:0007669"/>
    <property type="project" value="InterPro"/>
</dbReference>
<dbReference type="InterPro" id="IPR005279">
    <property type="entry name" value="Dipep/tripep_permease"/>
</dbReference>
<dbReference type="Gene3D" id="1.20.1250.20">
    <property type="entry name" value="MFS general substrate transporter like domains"/>
    <property type="match status" value="1"/>
</dbReference>
<keyword evidence="5 8" id="KW-1133">Transmembrane helix</keyword>
<dbReference type="Pfam" id="PF00854">
    <property type="entry name" value="PTR2"/>
    <property type="match status" value="1"/>
</dbReference>
<feature type="transmembrane region" description="Helical" evidence="8">
    <location>
        <begin position="201"/>
        <end position="221"/>
    </location>
</feature>
<keyword evidence="6 8" id="KW-0472">Membrane</keyword>
<feature type="transmembrane region" description="Helical" evidence="8">
    <location>
        <begin position="91"/>
        <end position="114"/>
    </location>
</feature>
<sequence length="332" mass="36720">MSETVGSLYAPGDSRRDSGYSIFVMGINLGSLLAPFLVSYIGQAYNYHAGFSLAALGMALGLIVYVHNYQKLPALSKLPTDPLTPQQRQKLLVEVILGIGILAGILLILNAFHILTGNGIVNTITIIGVILPIVYFGIMFRSSKVTATEKRHLHAYNYVFIAEIVFCMVLEQATVVLTLFAQNQVRLNIAGFHFQSGQFQSLNLLFIIIYSPLFALLWTQLGKKQPTAAAKFSWSLIFTGVAFMVMMLPVWLHGTHTRVTFLWLVLSWGIMEIGELLMSPISLSVISKLAPQAFKSQMMSMWFLGNAAAQAINTQVVQYFTPQNELAYPSSD</sequence>
<evidence type="ECO:0000256" key="8">
    <source>
        <dbReference type="SAM" id="Phobius"/>
    </source>
</evidence>
<dbReference type="STRING" id="1423738.FC84_GL000414"/>
<evidence type="ECO:0000256" key="5">
    <source>
        <dbReference type="ARBA" id="ARBA00022989"/>
    </source>
</evidence>
<dbReference type="OrthoDB" id="9772725at2"/>
<evidence type="ECO:0000256" key="6">
    <source>
        <dbReference type="ARBA" id="ARBA00023136"/>
    </source>
</evidence>
<evidence type="ECO:0000256" key="4">
    <source>
        <dbReference type="ARBA" id="ARBA00022692"/>
    </source>
</evidence>
<feature type="transmembrane region" description="Helical" evidence="8">
    <location>
        <begin position="158"/>
        <end position="181"/>
    </location>
</feature>
<dbReference type="PANTHER" id="PTHR23517">
    <property type="entry name" value="RESISTANCE PROTEIN MDTM, PUTATIVE-RELATED-RELATED"/>
    <property type="match status" value="1"/>
</dbReference>
<dbReference type="SUPFAM" id="SSF103473">
    <property type="entry name" value="MFS general substrate transporter"/>
    <property type="match status" value="1"/>
</dbReference>
<dbReference type="AlphaFoldDB" id="A0A0R2BRT0"/>
<dbReference type="PROSITE" id="PS01023">
    <property type="entry name" value="PTR2_2"/>
    <property type="match status" value="1"/>
</dbReference>
<dbReference type="PANTHER" id="PTHR23517:SF15">
    <property type="entry name" value="PROTON-DEPENDENT OLIGOPEPTIDE FAMILY TRANSPORT PROTEIN"/>
    <property type="match status" value="1"/>
</dbReference>
<keyword evidence="10" id="KW-1185">Reference proteome</keyword>
<dbReference type="InterPro" id="IPR018456">
    <property type="entry name" value="PTR2_symporter_CS"/>
</dbReference>
<dbReference type="GO" id="GO:0005886">
    <property type="term" value="C:plasma membrane"/>
    <property type="evidence" value="ECO:0007669"/>
    <property type="project" value="UniProtKB-SubCell"/>
</dbReference>
<evidence type="ECO:0000256" key="7">
    <source>
        <dbReference type="RuleBase" id="RU003755"/>
    </source>
</evidence>
<evidence type="ECO:0000256" key="2">
    <source>
        <dbReference type="ARBA" id="ARBA00022448"/>
    </source>
</evidence>
<accession>A0A0R2BRT0</accession>
<dbReference type="InterPro" id="IPR036259">
    <property type="entry name" value="MFS_trans_sf"/>
</dbReference>
<feature type="transmembrane region" description="Helical" evidence="8">
    <location>
        <begin position="260"/>
        <end position="278"/>
    </location>
</feature>
<feature type="transmembrane region" description="Helical" evidence="8">
    <location>
        <begin position="20"/>
        <end position="41"/>
    </location>
</feature>
<dbReference type="GO" id="GO:1904680">
    <property type="term" value="F:peptide transmembrane transporter activity"/>
    <property type="evidence" value="ECO:0007669"/>
    <property type="project" value="InterPro"/>
</dbReference>
<protein>
    <submittedName>
        <fullName evidence="9">Dipeptide tripeptide permease</fullName>
    </submittedName>
</protein>
<organism evidence="9 10">
    <name type="scientific">Lapidilactobacillus dextrinicus DSM 20335</name>
    <dbReference type="NCBI Taxonomy" id="1423738"/>
    <lineage>
        <taxon>Bacteria</taxon>
        <taxon>Bacillati</taxon>
        <taxon>Bacillota</taxon>
        <taxon>Bacilli</taxon>
        <taxon>Lactobacillales</taxon>
        <taxon>Lactobacillaceae</taxon>
        <taxon>Lapidilactobacillus</taxon>
    </lineage>
</organism>
<comment type="caution">
    <text evidence="9">The sequence shown here is derived from an EMBL/GenBank/DDBJ whole genome shotgun (WGS) entry which is preliminary data.</text>
</comment>
<feature type="transmembrane region" description="Helical" evidence="8">
    <location>
        <begin position="47"/>
        <end position="70"/>
    </location>
</feature>
<keyword evidence="2 7" id="KW-0813">Transport</keyword>
<name>A0A0R2BRT0_9LACO</name>
<proteinExistence type="inferred from homology"/>
<evidence type="ECO:0000256" key="1">
    <source>
        <dbReference type="ARBA" id="ARBA00004651"/>
    </source>
</evidence>
<gene>
    <name evidence="9" type="ORF">FC84_GL000414</name>
</gene>
<dbReference type="EMBL" id="AYYK01000014">
    <property type="protein sequence ID" value="KRM78614.1"/>
    <property type="molecule type" value="Genomic_DNA"/>
</dbReference>
<dbReference type="NCBIfam" id="TIGR00924">
    <property type="entry name" value="yjdL_sub1_fam"/>
    <property type="match status" value="1"/>
</dbReference>
<evidence type="ECO:0000313" key="10">
    <source>
        <dbReference type="Proteomes" id="UP000051813"/>
    </source>
</evidence>
<dbReference type="RefSeq" id="WP_057757042.1">
    <property type="nucleotide sequence ID" value="NZ_AYYK01000014.1"/>
</dbReference>
<feature type="transmembrane region" description="Helical" evidence="8">
    <location>
        <begin position="233"/>
        <end position="254"/>
    </location>
</feature>
<dbReference type="InterPro" id="IPR000109">
    <property type="entry name" value="POT_fam"/>
</dbReference>
<evidence type="ECO:0000313" key="9">
    <source>
        <dbReference type="EMBL" id="KRM78614.1"/>
    </source>
</evidence>
<dbReference type="InterPro" id="IPR050171">
    <property type="entry name" value="MFS_Transporters"/>
</dbReference>
<keyword evidence="3" id="KW-1003">Cell membrane</keyword>
<evidence type="ECO:0000256" key="3">
    <source>
        <dbReference type="ARBA" id="ARBA00022475"/>
    </source>
</evidence>
<keyword evidence="4 7" id="KW-0812">Transmembrane</keyword>
<reference evidence="9 10" key="1">
    <citation type="journal article" date="2015" name="Genome Announc.">
        <title>Expanding the biotechnology potential of lactobacilli through comparative genomics of 213 strains and associated genera.</title>
        <authorList>
            <person name="Sun Z."/>
            <person name="Harris H.M."/>
            <person name="McCann A."/>
            <person name="Guo C."/>
            <person name="Argimon S."/>
            <person name="Zhang W."/>
            <person name="Yang X."/>
            <person name="Jeffery I.B."/>
            <person name="Cooney J.C."/>
            <person name="Kagawa T.F."/>
            <person name="Liu W."/>
            <person name="Song Y."/>
            <person name="Salvetti E."/>
            <person name="Wrobel A."/>
            <person name="Rasinkangas P."/>
            <person name="Parkhill J."/>
            <person name="Rea M.C."/>
            <person name="O'Sullivan O."/>
            <person name="Ritari J."/>
            <person name="Douillard F.P."/>
            <person name="Paul Ross R."/>
            <person name="Yang R."/>
            <person name="Briner A.E."/>
            <person name="Felis G.E."/>
            <person name="de Vos W.M."/>
            <person name="Barrangou R."/>
            <person name="Klaenhammer T.R."/>
            <person name="Caufield P.W."/>
            <person name="Cui Y."/>
            <person name="Zhang H."/>
            <person name="O'Toole P.W."/>
        </authorList>
    </citation>
    <scope>NUCLEOTIDE SEQUENCE [LARGE SCALE GENOMIC DNA]</scope>
    <source>
        <strain evidence="9 10">DSM 20335</strain>
    </source>
</reference>
<comment type="subcellular location">
    <subcellularLocation>
        <location evidence="1">Cell membrane</location>
        <topology evidence="1">Multi-pass membrane protein</topology>
    </subcellularLocation>
    <subcellularLocation>
        <location evidence="7">Membrane</location>
        <topology evidence="7">Multi-pass membrane protein</topology>
    </subcellularLocation>
</comment>
<dbReference type="Proteomes" id="UP000051813">
    <property type="component" value="Unassembled WGS sequence"/>
</dbReference>
<dbReference type="PATRIC" id="fig|1423738.3.peg.424"/>
<feature type="transmembrane region" description="Helical" evidence="8">
    <location>
        <begin position="120"/>
        <end position="138"/>
    </location>
</feature>